<keyword evidence="2" id="KW-1185">Reference proteome</keyword>
<dbReference type="Proteomes" id="UP001187192">
    <property type="component" value="Unassembled WGS sequence"/>
</dbReference>
<reference evidence="1" key="1">
    <citation type="submission" date="2023-07" db="EMBL/GenBank/DDBJ databases">
        <title>draft genome sequence of fig (Ficus carica).</title>
        <authorList>
            <person name="Takahashi T."/>
            <person name="Nishimura K."/>
        </authorList>
    </citation>
    <scope>NUCLEOTIDE SEQUENCE</scope>
</reference>
<protein>
    <submittedName>
        <fullName evidence="1">Uncharacterized protein</fullName>
    </submittedName>
</protein>
<comment type="caution">
    <text evidence="1">The sequence shown here is derived from an EMBL/GenBank/DDBJ whole genome shotgun (WGS) entry which is preliminary data.</text>
</comment>
<evidence type="ECO:0000313" key="1">
    <source>
        <dbReference type="EMBL" id="GMN74314.1"/>
    </source>
</evidence>
<name>A0AA88JH15_FICCA</name>
<dbReference type="EMBL" id="BTGU01012183">
    <property type="protein sequence ID" value="GMN74314.1"/>
    <property type="molecule type" value="Genomic_DNA"/>
</dbReference>
<dbReference type="AlphaFoldDB" id="A0AA88JH15"/>
<organism evidence="1 2">
    <name type="scientific">Ficus carica</name>
    <name type="common">Common fig</name>
    <dbReference type="NCBI Taxonomy" id="3494"/>
    <lineage>
        <taxon>Eukaryota</taxon>
        <taxon>Viridiplantae</taxon>
        <taxon>Streptophyta</taxon>
        <taxon>Embryophyta</taxon>
        <taxon>Tracheophyta</taxon>
        <taxon>Spermatophyta</taxon>
        <taxon>Magnoliopsida</taxon>
        <taxon>eudicotyledons</taxon>
        <taxon>Gunneridae</taxon>
        <taxon>Pentapetalae</taxon>
        <taxon>rosids</taxon>
        <taxon>fabids</taxon>
        <taxon>Rosales</taxon>
        <taxon>Moraceae</taxon>
        <taxon>Ficeae</taxon>
        <taxon>Ficus</taxon>
    </lineage>
</organism>
<gene>
    <name evidence="1" type="ORF">TIFTF001_053138</name>
</gene>
<accession>A0AA88JH15</accession>
<proteinExistence type="predicted"/>
<evidence type="ECO:0000313" key="2">
    <source>
        <dbReference type="Proteomes" id="UP001187192"/>
    </source>
</evidence>
<feature type="non-terminal residue" evidence="1">
    <location>
        <position position="33"/>
    </location>
</feature>
<sequence length="33" mass="3255">MEGWGLFAEGSTSAGQGLSLVIRGGFSVAGVGR</sequence>